<evidence type="ECO:0000313" key="5">
    <source>
        <dbReference type="EMBL" id="AUM12586.1"/>
    </source>
</evidence>
<dbReference type="Gene3D" id="1.10.10.10">
    <property type="entry name" value="Winged helix-like DNA-binding domain superfamily/Winged helix DNA-binding domain"/>
    <property type="match status" value="1"/>
</dbReference>
<dbReference type="SUPFAM" id="SSF46785">
    <property type="entry name" value="Winged helix' DNA-binding domain"/>
    <property type="match status" value="1"/>
</dbReference>
<keyword evidence="1" id="KW-0805">Transcription regulation</keyword>
<dbReference type="InterPro" id="IPR036390">
    <property type="entry name" value="WH_DNA-bd_sf"/>
</dbReference>
<dbReference type="EMBL" id="CP022684">
    <property type="protein sequence ID" value="AUM12586.1"/>
    <property type="molecule type" value="Genomic_DNA"/>
</dbReference>
<accession>A0A2K9LJP4</accession>
<keyword evidence="2" id="KW-0238">DNA-binding</keyword>
<feature type="domain" description="HTH hxlR-type" evidence="4">
    <location>
        <begin position="13"/>
        <end position="112"/>
    </location>
</feature>
<dbReference type="InterPro" id="IPR002577">
    <property type="entry name" value="HTH_HxlR"/>
</dbReference>
<dbReference type="PROSITE" id="PS51118">
    <property type="entry name" value="HTH_HXLR"/>
    <property type="match status" value="1"/>
</dbReference>
<organism evidence="5 6">
    <name type="scientific">Ketobacter alkanivorans</name>
    <dbReference type="NCBI Taxonomy" id="1917421"/>
    <lineage>
        <taxon>Bacteria</taxon>
        <taxon>Pseudomonadati</taxon>
        <taxon>Pseudomonadota</taxon>
        <taxon>Gammaproteobacteria</taxon>
        <taxon>Pseudomonadales</taxon>
        <taxon>Ketobacteraceae</taxon>
        <taxon>Ketobacter</taxon>
    </lineage>
</organism>
<evidence type="ECO:0000256" key="2">
    <source>
        <dbReference type="ARBA" id="ARBA00023125"/>
    </source>
</evidence>
<evidence type="ECO:0000256" key="1">
    <source>
        <dbReference type="ARBA" id="ARBA00023015"/>
    </source>
</evidence>
<dbReference type="Pfam" id="PF01638">
    <property type="entry name" value="HxlR"/>
    <property type="match status" value="1"/>
</dbReference>
<dbReference type="KEGG" id="kak:Kalk_09225"/>
<name>A0A2K9LJP4_9GAMM</name>
<gene>
    <name evidence="5" type="ORF">Kalk_09225</name>
</gene>
<dbReference type="PANTHER" id="PTHR33204:SF37">
    <property type="entry name" value="HTH-TYPE TRANSCRIPTIONAL REGULATOR YODB"/>
    <property type="match status" value="1"/>
</dbReference>
<reference evidence="6" key="1">
    <citation type="submission" date="2017-08" db="EMBL/GenBank/DDBJ databases">
        <title>Direct submision.</title>
        <authorList>
            <person name="Kim S.-J."/>
            <person name="Rhee S.-K."/>
        </authorList>
    </citation>
    <scope>NUCLEOTIDE SEQUENCE [LARGE SCALE GENOMIC DNA]</scope>
    <source>
        <strain evidence="6">GI5</strain>
    </source>
</reference>
<dbReference type="InterPro" id="IPR036388">
    <property type="entry name" value="WH-like_DNA-bd_sf"/>
</dbReference>
<evidence type="ECO:0000259" key="4">
    <source>
        <dbReference type="PROSITE" id="PS51118"/>
    </source>
</evidence>
<dbReference type="GO" id="GO:0003677">
    <property type="term" value="F:DNA binding"/>
    <property type="evidence" value="ECO:0007669"/>
    <property type="project" value="UniProtKB-KW"/>
</dbReference>
<keyword evidence="6" id="KW-1185">Reference proteome</keyword>
<dbReference type="RefSeq" id="WP_101893958.1">
    <property type="nucleotide sequence ID" value="NZ_CP022684.1"/>
</dbReference>
<evidence type="ECO:0000256" key="3">
    <source>
        <dbReference type="ARBA" id="ARBA00023163"/>
    </source>
</evidence>
<evidence type="ECO:0000313" key="6">
    <source>
        <dbReference type="Proteomes" id="UP000235116"/>
    </source>
</evidence>
<sequence>MVSKNEHLNRSQCPVALGLDVVGDHWTLLIVRDLLIMGKHEYRELLESDEGISSNILTDRLNKLQEQDLVSWINHPESKRRKLYYLTDKGKDLIHILIALVRWSAKHRADEIVIPADKLQNMQQSPRQFVDSTLGRLAQWETTFGIVAT</sequence>
<dbReference type="AlphaFoldDB" id="A0A2K9LJP4"/>
<protein>
    <recommendedName>
        <fullName evidence="4">HTH hxlR-type domain-containing protein</fullName>
    </recommendedName>
</protein>
<keyword evidence="3" id="KW-0804">Transcription</keyword>
<dbReference type="OrthoDB" id="9807069at2"/>
<proteinExistence type="predicted"/>
<dbReference type="PANTHER" id="PTHR33204">
    <property type="entry name" value="TRANSCRIPTIONAL REGULATOR, MARR FAMILY"/>
    <property type="match status" value="1"/>
</dbReference>
<dbReference type="Proteomes" id="UP000235116">
    <property type="component" value="Chromosome"/>
</dbReference>